<accession>A0A1E5BWU0</accession>
<evidence type="ECO:0000313" key="2">
    <source>
        <dbReference type="Proteomes" id="UP000095039"/>
    </source>
</evidence>
<protein>
    <submittedName>
        <fullName evidence="1">DUF3066 domain-containing protein</fullName>
    </submittedName>
</protein>
<dbReference type="InterPro" id="IPR012347">
    <property type="entry name" value="Ferritin-like"/>
</dbReference>
<dbReference type="Pfam" id="PF11266">
    <property type="entry name" value="Ald_deCOase"/>
    <property type="match status" value="1"/>
</dbReference>
<dbReference type="SUPFAM" id="SSF47240">
    <property type="entry name" value="Ferritin-like"/>
    <property type="match status" value="1"/>
</dbReference>
<dbReference type="EMBL" id="AJWN02000106">
    <property type="protein sequence ID" value="OEE57723.1"/>
    <property type="molecule type" value="Genomic_DNA"/>
</dbReference>
<dbReference type="InterPro" id="IPR009078">
    <property type="entry name" value="Ferritin-like_SF"/>
</dbReference>
<dbReference type="AlphaFoldDB" id="A0A1E5BWU0"/>
<gene>
    <name evidence="1" type="ORF">A1OK_16595</name>
</gene>
<comment type="caution">
    <text evidence="1">The sequence shown here is derived from an EMBL/GenBank/DDBJ whole genome shotgun (WGS) entry which is preliminary data.</text>
</comment>
<sequence>MSNLMNETQRLESQAYKDLLAYVISNTISGEIMAVNNYTTMVPLIDDVDEKIHVVKQARDEGGHINALSKLGKHIDFPTMKTMVEPQWKEIGRFVKERASVGDLTSCIIAQDIMVETFATVAYTALQRNTDKYTSSLAASILVEEMAHLQHGVDEIQRMLDNDEEDVHRAFALAHKAVMPAMMSMVNYNCFSLCDQLSIKCSTVSLGVIEQDLDQLRIDAIDTYMEKIDRIGFDPNRVAPLLSSLVDDDSSKWQPKDKADISGNRCCH</sequence>
<dbReference type="Gene3D" id="1.20.1260.10">
    <property type="match status" value="1"/>
</dbReference>
<dbReference type="Proteomes" id="UP000095039">
    <property type="component" value="Unassembled WGS sequence"/>
</dbReference>
<proteinExistence type="predicted"/>
<dbReference type="InterPro" id="IPR022612">
    <property type="entry name" value="Ald_deCOase"/>
</dbReference>
<reference evidence="1 2" key="1">
    <citation type="journal article" date="2012" name="Science">
        <title>Ecological populations of bacteria act as socially cohesive units of antibiotic production and resistance.</title>
        <authorList>
            <person name="Cordero O.X."/>
            <person name="Wildschutte H."/>
            <person name="Kirkup B."/>
            <person name="Proehl S."/>
            <person name="Ngo L."/>
            <person name="Hussain F."/>
            <person name="Le Roux F."/>
            <person name="Mincer T."/>
            <person name="Polz M.F."/>
        </authorList>
    </citation>
    <scope>NUCLEOTIDE SEQUENCE [LARGE SCALE GENOMIC DNA]</scope>
    <source>
        <strain evidence="1 2">FF-454</strain>
    </source>
</reference>
<organism evidence="1 2">
    <name type="scientific">Enterovibrio norvegicus FF-454</name>
    <dbReference type="NCBI Taxonomy" id="1185651"/>
    <lineage>
        <taxon>Bacteria</taxon>
        <taxon>Pseudomonadati</taxon>
        <taxon>Pseudomonadota</taxon>
        <taxon>Gammaproteobacteria</taxon>
        <taxon>Vibrionales</taxon>
        <taxon>Vibrionaceae</taxon>
        <taxon>Enterovibrio</taxon>
    </lineage>
</organism>
<dbReference type="GO" id="GO:0071771">
    <property type="term" value="F:aldehyde oxygenase (deformylating) activity"/>
    <property type="evidence" value="ECO:0007669"/>
    <property type="project" value="InterPro"/>
</dbReference>
<dbReference type="RefSeq" id="WP_016958187.1">
    <property type="nucleotide sequence ID" value="NZ_AJWN02000106.1"/>
</dbReference>
<evidence type="ECO:0000313" key="1">
    <source>
        <dbReference type="EMBL" id="OEE57723.1"/>
    </source>
</evidence>
<dbReference type="CDD" id="cd00657">
    <property type="entry name" value="Ferritin_like"/>
    <property type="match status" value="1"/>
</dbReference>
<keyword evidence="2" id="KW-1185">Reference proteome</keyword>
<name>A0A1E5BWU0_9GAMM</name>
<dbReference type="SMR" id="A0A1E5BWU0"/>